<evidence type="ECO:0000313" key="6">
    <source>
        <dbReference type="EMBL" id="KAF8388435.1"/>
    </source>
</evidence>
<gene>
    <name evidence="6" type="ORF">HHK36_027105</name>
</gene>
<evidence type="ECO:0000256" key="2">
    <source>
        <dbReference type="ARBA" id="ARBA00023295"/>
    </source>
</evidence>
<keyword evidence="3" id="KW-0472">Membrane</keyword>
<accession>A0A834YI47</accession>
<dbReference type="EMBL" id="JABCRI010000020">
    <property type="protein sequence ID" value="KAF8388435.1"/>
    <property type="molecule type" value="Genomic_DNA"/>
</dbReference>
<sequence>MDSSLHMLISILVFVLVSQGVGSSLTDQGTFDQYYNITWGNDHVLSLDQGAKIQLSLDNSSGCGWVYIGSGFGSKLSYGSGFFQLGIKLPGNNSAGVVTAFYVRIPCLFLWQIILYVINSLNNLHD</sequence>
<evidence type="ECO:0000259" key="5">
    <source>
        <dbReference type="Pfam" id="PF00722"/>
    </source>
</evidence>
<feature type="chain" id="PRO_5032706746" description="GH16 domain-containing protein" evidence="4">
    <location>
        <begin position="24"/>
        <end position="126"/>
    </location>
</feature>
<keyword evidence="4" id="KW-0732">Signal</keyword>
<dbReference type="Pfam" id="PF00722">
    <property type="entry name" value="Glyco_hydro_16"/>
    <property type="match status" value="1"/>
</dbReference>
<feature type="transmembrane region" description="Helical" evidence="3">
    <location>
        <begin position="95"/>
        <end position="118"/>
    </location>
</feature>
<comment type="caution">
    <text evidence="6">The sequence shown here is derived from an EMBL/GenBank/DDBJ whole genome shotgun (WGS) entry which is preliminary data.</text>
</comment>
<keyword evidence="3" id="KW-0812">Transmembrane</keyword>
<dbReference type="InterPro" id="IPR044791">
    <property type="entry name" value="Beta-glucanase/XTH"/>
</dbReference>
<keyword evidence="1" id="KW-0378">Hydrolase</keyword>
<evidence type="ECO:0000256" key="4">
    <source>
        <dbReference type="SAM" id="SignalP"/>
    </source>
</evidence>
<dbReference type="OrthoDB" id="1741035at2759"/>
<dbReference type="Gene3D" id="2.60.120.200">
    <property type="match status" value="1"/>
</dbReference>
<name>A0A834YI47_TETSI</name>
<feature type="signal peptide" evidence="4">
    <location>
        <begin position="1"/>
        <end position="23"/>
    </location>
</feature>
<dbReference type="AlphaFoldDB" id="A0A834YI47"/>
<feature type="domain" description="GH16" evidence="5">
    <location>
        <begin position="32"/>
        <end position="103"/>
    </location>
</feature>
<reference evidence="6 7" key="1">
    <citation type="submission" date="2020-04" db="EMBL/GenBank/DDBJ databases">
        <title>Plant Genome Project.</title>
        <authorList>
            <person name="Zhang R.-G."/>
        </authorList>
    </citation>
    <scope>NUCLEOTIDE SEQUENCE [LARGE SCALE GENOMIC DNA]</scope>
    <source>
        <strain evidence="6">YNK0</strain>
        <tissue evidence="6">Leaf</tissue>
    </source>
</reference>
<dbReference type="InterPro" id="IPR000757">
    <property type="entry name" value="Beta-glucanase-like"/>
</dbReference>
<organism evidence="6 7">
    <name type="scientific">Tetracentron sinense</name>
    <name type="common">Spur-leaf</name>
    <dbReference type="NCBI Taxonomy" id="13715"/>
    <lineage>
        <taxon>Eukaryota</taxon>
        <taxon>Viridiplantae</taxon>
        <taxon>Streptophyta</taxon>
        <taxon>Embryophyta</taxon>
        <taxon>Tracheophyta</taxon>
        <taxon>Spermatophyta</taxon>
        <taxon>Magnoliopsida</taxon>
        <taxon>Trochodendrales</taxon>
        <taxon>Trochodendraceae</taxon>
        <taxon>Tetracentron</taxon>
    </lineage>
</organism>
<protein>
    <recommendedName>
        <fullName evidence="5">GH16 domain-containing protein</fullName>
    </recommendedName>
</protein>
<evidence type="ECO:0000313" key="7">
    <source>
        <dbReference type="Proteomes" id="UP000655225"/>
    </source>
</evidence>
<dbReference type="InterPro" id="IPR013320">
    <property type="entry name" value="ConA-like_dom_sf"/>
</dbReference>
<dbReference type="Proteomes" id="UP000655225">
    <property type="component" value="Unassembled WGS sequence"/>
</dbReference>
<keyword evidence="3" id="KW-1133">Transmembrane helix</keyword>
<dbReference type="GO" id="GO:0005975">
    <property type="term" value="P:carbohydrate metabolic process"/>
    <property type="evidence" value="ECO:0007669"/>
    <property type="project" value="InterPro"/>
</dbReference>
<dbReference type="PANTHER" id="PTHR31062">
    <property type="entry name" value="XYLOGLUCAN ENDOTRANSGLUCOSYLASE/HYDROLASE PROTEIN 8-RELATED"/>
    <property type="match status" value="1"/>
</dbReference>
<proteinExistence type="predicted"/>
<evidence type="ECO:0000256" key="1">
    <source>
        <dbReference type="ARBA" id="ARBA00022801"/>
    </source>
</evidence>
<keyword evidence="7" id="KW-1185">Reference proteome</keyword>
<dbReference type="GO" id="GO:0004553">
    <property type="term" value="F:hydrolase activity, hydrolyzing O-glycosyl compounds"/>
    <property type="evidence" value="ECO:0007669"/>
    <property type="project" value="InterPro"/>
</dbReference>
<dbReference type="SUPFAM" id="SSF49899">
    <property type="entry name" value="Concanavalin A-like lectins/glucanases"/>
    <property type="match status" value="1"/>
</dbReference>
<keyword evidence="2" id="KW-0326">Glycosidase</keyword>
<evidence type="ECO:0000256" key="3">
    <source>
        <dbReference type="SAM" id="Phobius"/>
    </source>
</evidence>